<sequence>MCRQGRPFRGHARSHRVTTGFKTCAVPVGAGVPAKRPVQAVENFRGFKMTTEYTQFTVERPIWMTPNWAFVGAALCRERAAKQPRQFVL</sequence>
<reference evidence="1 2" key="1">
    <citation type="submission" date="2018-02" db="EMBL/GenBank/DDBJ databases">
        <authorList>
            <person name="Dubost A."/>
        </authorList>
    </citation>
    <scope>NUCLEOTIDE SEQUENCE [LARGE SCALE GENOMIC DNA]</scope>
    <source>
        <strain evidence="2">JV551A3</strain>
    </source>
</reference>
<name>A0AAQ1SV69_9PSED</name>
<comment type="caution">
    <text evidence="1">The sequence shown here is derived from an EMBL/GenBank/DDBJ whole genome shotgun (WGS) entry which is preliminary data.</text>
</comment>
<evidence type="ECO:0000313" key="1">
    <source>
        <dbReference type="EMBL" id="SPO62533.1"/>
    </source>
</evidence>
<keyword evidence="2" id="KW-1185">Reference proteome</keyword>
<evidence type="ECO:0000313" key="2">
    <source>
        <dbReference type="Proteomes" id="UP000294335"/>
    </source>
</evidence>
<organism evidence="1 2">
    <name type="scientific">Pseudomonas inefficax</name>
    <dbReference type="NCBI Taxonomy" id="2078786"/>
    <lineage>
        <taxon>Bacteria</taxon>
        <taxon>Pseudomonadati</taxon>
        <taxon>Pseudomonadota</taxon>
        <taxon>Gammaproteobacteria</taxon>
        <taxon>Pseudomonadales</taxon>
        <taxon>Pseudomonadaceae</taxon>
        <taxon>Pseudomonas</taxon>
    </lineage>
</organism>
<dbReference type="Proteomes" id="UP000294335">
    <property type="component" value="Unassembled WGS sequence"/>
</dbReference>
<dbReference type="AlphaFoldDB" id="A0AAQ1SV69"/>
<dbReference type="EMBL" id="OPYN01000175">
    <property type="protein sequence ID" value="SPO62533.1"/>
    <property type="molecule type" value="Genomic_DNA"/>
</dbReference>
<accession>A0AAQ1SV69</accession>
<protein>
    <submittedName>
        <fullName evidence="1">Uncharacterized protein</fullName>
    </submittedName>
</protein>
<gene>
    <name evidence="1" type="ORF">JV551A3_V1_1750044</name>
</gene>
<proteinExistence type="predicted"/>